<dbReference type="NCBIfam" id="NF000595">
    <property type="entry name" value="PRK00015.1-3"/>
    <property type="match status" value="1"/>
</dbReference>
<sequence length="207" mass="23768">MFAIDYNEFEEELICGVDEVGRGPLAGPVVTCAIIMPKNCEIIEGVTDSKKLSEKKRIKFKDMILDQALAYSVNFVDQSVIDEINIKQATRLSMKRAVESLKTKDNKFIKPDLIVIDAEIIDTDIKQMSFVKGDEKLYPISCASIVAKVIRDEYMKDMATIYPQYGFEKHKGYGTKLHREMILEYGECPLHRKTFLRKLYENGKKPR</sequence>
<reference evidence="18" key="3">
    <citation type="submission" date="2021-02" db="EMBL/GenBank/DDBJ databases">
        <title>Infant gut strain persistence is associated with maternal origin, phylogeny, and functional potential including surface adhesion and iron acquisition.</title>
        <authorList>
            <person name="Lou Y.C."/>
        </authorList>
    </citation>
    <scope>NUCLEOTIDE SEQUENCE</scope>
    <source>
        <strain evidence="18">L3_058_000G1_dasL3_058_000G1_concoct_72</strain>
    </source>
</reference>
<evidence type="ECO:0000256" key="4">
    <source>
        <dbReference type="ARBA" id="ARBA00004496"/>
    </source>
</evidence>
<evidence type="ECO:0000313" key="20">
    <source>
        <dbReference type="Proteomes" id="UP000215413"/>
    </source>
</evidence>
<comment type="cofactor">
    <cofactor evidence="2">
        <name>Mg(2+)</name>
        <dbReference type="ChEBI" id="CHEBI:18420"/>
    </cofactor>
</comment>
<evidence type="ECO:0000256" key="15">
    <source>
        <dbReference type="PROSITE-ProRule" id="PRU01319"/>
    </source>
</evidence>
<dbReference type="EC" id="3.1.26.4" evidence="6 14"/>
<dbReference type="InterPro" id="IPR024567">
    <property type="entry name" value="RNase_HII/HIII_dom"/>
</dbReference>
<comment type="catalytic activity">
    <reaction evidence="1 14 15 16">
        <text>Endonucleolytic cleavage to 5'-phosphomonoester.</text>
        <dbReference type="EC" id="3.1.26.4"/>
    </reaction>
</comment>
<dbReference type="GO" id="GO:0005737">
    <property type="term" value="C:cytoplasm"/>
    <property type="evidence" value="ECO:0007669"/>
    <property type="project" value="UniProtKB-SubCell"/>
</dbReference>
<proteinExistence type="inferred from homology"/>
<comment type="subcellular location">
    <subcellularLocation>
        <location evidence="4 14">Cytoplasm</location>
    </subcellularLocation>
</comment>
<comment type="cofactor">
    <cofactor evidence="14 15">
        <name>Mn(2+)</name>
        <dbReference type="ChEBI" id="CHEBI:29035"/>
    </cofactor>
    <cofactor evidence="14 15">
        <name>Mg(2+)</name>
        <dbReference type="ChEBI" id="CHEBI:18420"/>
    </cofactor>
    <text evidence="14 15">Manganese or magnesium. Binds 1 divalent metal ion per monomer in the absence of substrate. May bind a second metal ion after substrate binding.</text>
</comment>
<dbReference type="InterPro" id="IPR012337">
    <property type="entry name" value="RNaseH-like_sf"/>
</dbReference>
<evidence type="ECO:0000313" key="18">
    <source>
        <dbReference type="EMBL" id="MBS5965384.1"/>
    </source>
</evidence>
<dbReference type="PROSITE" id="PS51975">
    <property type="entry name" value="RNASE_H_2"/>
    <property type="match status" value="1"/>
</dbReference>
<keyword evidence="12 14" id="KW-0378">Hydrolase</keyword>
<evidence type="ECO:0000256" key="13">
    <source>
        <dbReference type="ARBA" id="ARBA00023211"/>
    </source>
</evidence>
<evidence type="ECO:0000256" key="2">
    <source>
        <dbReference type="ARBA" id="ARBA00001946"/>
    </source>
</evidence>
<keyword evidence="11 14" id="KW-0255">Endonuclease</keyword>
<evidence type="ECO:0000256" key="1">
    <source>
        <dbReference type="ARBA" id="ARBA00000077"/>
    </source>
</evidence>
<evidence type="ECO:0000256" key="10">
    <source>
        <dbReference type="ARBA" id="ARBA00022723"/>
    </source>
</evidence>
<dbReference type="GO" id="GO:0003723">
    <property type="term" value="F:RNA binding"/>
    <property type="evidence" value="ECO:0007669"/>
    <property type="project" value="UniProtKB-UniRule"/>
</dbReference>
<dbReference type="Gene3D" id="3.30.420.10">
    <property type="entry name" value="Ribonuclease H-like superfamily/Ribonuclease H"/>
    <property type="match status" value="1"/>
</dbReference>
<dbReference type="Proteomes" id="UP000730862">
    <property type="component" value="Unassembled WGS sequence"/>
</dbReference>
<evidence type="ECO:0000256" key="8">
    <source>
        <dbReference type="ARBA" id="ARBA00022490"/>
    </source>
</evidence>
<dbReference type="PANTHER" id="PTHR10954">
    <property type="entry name" value="RIBONUCLEASE H2 SUBUNIT A"/>
    <property type="match status" value="1"/>
</dbReference>
<feature type="binding site" evidence="15">
    <location>
        <position position="117"/>
    </location>
    <ligand>
        <name>a divalent metal cation</name>
        <dbReference type="ChEBI" id="CHEBI:60240"/>
    </ligand>
</feature>
<evidence type="ECO:0000256" key="12">
    <source>
        <dbReference type="ARBA" id="ARBA00022801"/>
    </source>
</evidence>
<dbReference type="GO" id="GO:0030145">
    <property type="term" value="F:manganese ion binding"/>
    <property type="evidence" value="ECO:0007669"/>
    <property type="project" value="UniProtKB-UniRule"/>
</dbReference>
<reference evidence="19" key="1">
    <citation type="journal article" date="2017" name="J. Clin. Microbiol.">
        <title>Finegoldia magna Isolated from Orthopedic Joint Implant-Associated Infections.</title>
        <authorList>
            <person name="Soderquist B."/>
            <person name="Bjorklund S."/>
            <person name="Hellmark B."/>
            <person name="Jensen A."/>
            <person name="Bruggemann H."/>
        </authorList>
    </citation>
    <scope>NUCLEOTIDE SEQUENCE</scope>
    <source>
        <strain evidence="19">CCUG 54800</strain>
    </source>
</reference>
<evidence type="ECO:0000313" key="19">
    <source>
        <dbReference type="EMBL" id="OXZ28075.1"/>
    </source>
</evidence>
<keyword evidence="10 14" id="KW-0479">Metal-binding</keyword>
<dbReference type="PANTHER" id="PTHR10954:SF18">
    <property type="entry name" value="RIBONUCLEASE HII"/>
    <property type="match status" value="1"/>
</dbReference>
<feature type="domain" description="RNase H type-2" evidence="17">
    <location>
        <begin position="12"/>
        <end position="207"/>
    </location>
</feature>
<dbReference type="HAMAP" id="MF_00052_B">
    <property type="entry name" value="RNase_HII_B"/>
    <property type="match status" value="1"/>
</dbReference>
<dbReference type="InterPro" id="IPR036397">
    <property type="entry name" value="RNaseH_sf"/>
</dbReference>
<name>A0A233V6Q9_FINMA</name>
<organism evidence="19 20">
    <name type="scientific">Finegoldia magna</name>
    <name type="common">Peptostreptococcus magnus</name>
    <dbReference type="NCBI Taxonomy" id="1260"/>
    <lineage>
        <taxon>Bacteria</taxon>
        <taxon>Bacillati</taxon>
        <taxon>Bacillota</taxon>
        <taxon>Tissierellia</taxon>
        <taxon>Tissierellales</taxon>
        <taxon>Peptoniphilaceae</taxon>
        <taxon>Finegoldia</taxon>
    </lineage>
</organism>
<dbReference type="InterPro" id="IPR001352">
    <property type="entry name" value="RNase_HII/HIII"/>
</dbReference>
<comment type="similarity">
    <text evidence="5 14 16">Belongs to the RNase HII family.</text>
</comment>
<evidence type="ECO:0000256" key="3">
    <source>
        <dbReference type="ARBA" id="ARBA00004065"/>
    </source>
</evidence>
<gene>
    <name evidence="14" type="primary">rnhB</name>
    <name evidence="19" type="ORF">B9N49_03015</name>
    <name evidence="18" type="ORF">KIA07_06960</name>
</gene>
<dbReference type="SUPFAM" id="SSF53098">
    <property type="entry name" value="Ribonuclease H-like"/>
    <property type="match status" value="1"/>
</dbReference>
<feature type="binding site" evidence="14 15">
    <location>
        <position position="19"/>
    </location>
    <ligand>
        <name>a divalent metal cation</name>
        <dbReference type="ChEBI" id="CHEBI:60240"/>
    </ligand>
</feature>
<evidence type="ECO:0000256" key="14">
    <source>
        <dbReference type="HAMAP-Rule" id="MF_00052"/>
    </source>
</evidence>
<dbReference type="InterPro" id="IPR022898">
    <property type="entry name" value="RNase_HII"/>
</dbReference>
<comment type="caution">
    <text evidence="14">Lacks conserved residue(s) required for the propagation of feature annotation.</text>
</comment>
<evidence type="ECO:0000256" key="16">
    <source>
        <dbReference type="RuleBase" id="RU003515"/>
    </source>
</evidence>
<dbReference type="EMBL" id="JAHAIK010000019">
    <property type="protein sequence ID" value="MBS5965384.1"/>
    <property type="molecule type" value="Genomic_DNA"/>
</dbReference>
<evidence type="ECO:0000259" key="17">
    <source>
        <dbReference type="PROSITE" id="PS51975"/>
    </source>
</evidence>
<evidence type="ECO:0000256" key="5">
    <source>
        <dbReference type="ARBA" id="ARBA00007383"/>
    </source>
</evidence>
<dbReference type="GO" id="GO:0004523">
    <property type="term" value="F:RNA-DNA hybrid ribonuclease activity"/>
    <property type="evidence" value="ECO:0007669"/>
    <property type="project" value="UniProtKB-UniRule"/>
</dbReference>
<dbReference type="GO" id="GO:0006298">
    <property type="term" value="P:mismatch repair"/>
    <property type="evidence" value="ECO:0007669"/>
    <property type="project" value="TreeGrafter"/>
</dbReference>
<keyword evidence="8 14" id="KW-0963">Cytoplasm</keyword>
<keyword evidence="13 14" id="KW-0464">Manganese</keyword>
<comment type="caution">
    <text evidence="19">The sequence shown here is derived from an EMBL/GenBank/DDBJ whole genome shotgun (WGS) entry which is preliminary data.</text>
</comment>
<feature type="binding site" evidence="14 15">
    <location>
        <position position="18"/>
    </location>
    <ligand>
        <name>a divalent metal cation</name>
        <dbReference type="ChEBI" id="CHEBI:60240"/>
    </ligand>
</feature>
<accession>A0A233V6Q9</accession>
<dbReference type="RefSeq" id="WP_094205469.1">
    <property type="nucleotide sequence ID" value="NZ_JAHAIK010000019.1"/>
</dbReference>
<dbReference type="CDD" id="cd07182">
    <property type="entry name" value="RNase_HII_bacteria_HII_like"/>
    <property type="match status" value="1"/>
</dbReference>
<dbReference type="GO" id="GO:0032299">
    <property type="term" value="C:ribonuclease H2 complex"/>
    <property type="evidence" value="ECO:0007669"/>
    <property type="project" value="TreeGrafter"/>
</dbReference>
<comment type="function">
    <text evidence="3 14 16">Endonuclease that specifically degrades the RNA of RNA-DNA hybrids.</text>
</comment>
<dbReference type="GO" id="GO:0043137">
    <property type="term" value="P:DNA replication, removal of RNA primer"/>
    <property type="evidence" value="ECO:0007669"/>
    <property type="project" value="TreeGrafter"/>
</dbReference>
<dbReference type="Pfam" id="PF01351">
    <property type="entry name" value="RNase_HII"/>
    <property type="match status" value="1"/>
</dbReference>
<evidence type="ECO:0000256" key="7">
    <source>
        <dbReference type="ARBA" id="ARBA00019179"/>
    </source>
</evidence>
<dbReference type="NCBIfam" id="NF000594">
    <property type="entry name" value="PRK00015.1-1"/>
    <property type="match status" value="1"/>
</dbReference>
<evidence type="ECO:0000256" key="9">
    <source>
        <dbReference type="ARBA" id="ARBA00022722"/>
    </source>
</evidence>
<evidence type="ECO:0000256" key="11">
    <source>
        <dbReference type="ARBA" id="ARBA00022759"/>
    </source>
</evidence>
<reference evidence="20" key="2">
    <citation type="submission" date="2017-04" db="EMBL/GenBank/DDBJ databases">
        <title>Finegoldia magna isolated from orthopedic joint implant-associated infections.</title>
        <authorList>
            <person name="Bjorklund S."/>
            <person name="Bruggemann H."/>
            <person name="Jensen A."/>
            <person name="Hellmark B."/>
            <person name="Soderquist B."/>
        </authorList>
    </citation>
    <scope>NUCLEOTIDE SEQUENCE [LARGE SCALE GENOMIC DNA]</scope>
    <source>
        <strain evidence="20">CCUG 54800</strain>
    </source>
</reference>
<dbReference type="Proteomes" id="UP000215413">
    <property type="component" value="Unassembled WGS sequence"/>
</dbReference>
<evidence type="ECO:0000256" key="6">
    <source>
        <dbReference type="ARBA" id="ARBA00012180"/>
    </source>
</evidence>
<keyword evidence="9 14" id="KW-0540">Nuclease</keyword>
<protein>
    <recommendedName>
        <fullName evidence="7 14">Ribonuclease HII</fullName>
        <shortName evidence="14">RNase HII</shortName>
        <ecNumber evidence="6 14">3.1.26.4</ecNumber>
    </recommendedName>
</protein>
<dbReference type="EMBL" id="NDYC01000015">
    <property type="protein sequence ID" value="OXZ28075.1"/>
    <property type="molecule type" value="Genomic_DNA"/>
</dbReference>
<dbReference type="AlphaFoldDB" id="A0A233V6Q9"/>